<sequence>MAVCIVYTGFHSIGTPEYMRVYFPYKAARKYAEKTRLARIVQLGLIGSKKRIPPPIFVVAANSRHPCESPLTCLMSDDEDGAHNYARSQVDRKRYLTPYVYKFTEYGVPPSVVTAYL</sequence>
<name>A0A481YU48_9VIRU</name>
<protein>
    <submittedName>
        <fullName evidence="1">Uncharacterized protein</fullName>
    </submittedName>
</protein>
<reference evidence="1" key="1">
    <citation type="journal article" date="2019" name="MBio">
        <title>Virus Genomes from Deep Sea Sediments Expand the Ocean Megavirome and Support Independent Origins of Viral Gigantism.</title>
        <authorList>
            <person name="Backstrom D."/>
            <person name="Yutin N."/>
            <person name="Jorgensen S.L."/>
            <person name="Dharamshi J."/>
            <person name="Homa F."/>
            <person name="Zaremba-Niedwiedzka K."/>
            <person name="Spang A."/>
            <person name="Wolf Y.I."/>
            <person name="Koonin E.V."/>
            <person name="Ettema T.J."/>
        </authorList>
    </citation>
    <scope>NUCLEOTIDE SEQUENCE</scope>
</reference>
<gene>
    <name evidence="1" type="ORF">LCMAC103_00570</name>
</gene>
<proteinExistence type="predicted"/>
<evidence type="ECO:0000313" key="1">
    <source>
        <dbReference type="EMBL" id="QBK86728.1"/>
    </source>
</evidence>
<dbReference type="EMBL" id="MK500335">
    <property type="protein sequence ID" value="QBK86728.1"/>
    <property type="molecule type" value="Genomic_DNA"/>
</dbReference>
<organism evidence="1">
    <name type="scientific">Marseillevirus LCMAC103</name>
    <dbReference type="NCBI Taxonomy" id="2506604"/>
    <lineage>
        <taxon>Viruses</taxon>
        <taxon>Varidnaviria</taxon>
        <taxon>Bamfordvirae</taxon>
        <taxon>Nucleocytoviricota</taxon>
        <taxon>Megaviricetes</taxon>
        <taxon>Pimascovirales</taxon>
        <taxon>Pimascovirales incertae sedis</taxon>
        <taxon>Marseilleviridae</taxon>
    </lineage>
</organism>
<accession>A0A481YU48</accession>